<sequence length="160" mass="18124">MRFLALLLISLSFPAVAQVYTWTDENGVTHFGTQPPPGQQESVDVKPASGRGDPASASSDGAESLIIKQVRQLEQRQLEEDAARAKKRNAELAQEIDQRYQQSRQGSAGESRSCRRVKIILKGAEDELGLLLRRGYKQSERRDAEDRVQRWKNEKEYYCS</sequence>
<feature type="coiled-coil region" evidence="1">
    <location>
        <begin position="75"/>
        <end position="102"/>
    </location>
</feature>
<evidence type="ECO:0000313" key="6">
    <source>
        <dbReference type="Proteomes" id="UP001576762"/>
    </source>
</evidence>
<evidence type="ECO:0000256" key="1">
    <source>
        <dbReference type="SAM" id="Coils"/>
    </source>
</evidence>
<reference evidence="5 6" key="1">
    <citation type="submission" date="2024-09" db="EMBL/GenBank/DDBJ databases">
        <title>Draft genome sequences of 6 high pH adapted Marinobacter shengliensis sp. isolated from Mariana forearc serpentinite mud volcanoes.</title>
        <authorList>
            <person name="Elkassas S."/>
            <person name="Serres M."/>
            <person name="Michael N."/>
            <person name="Amina P."/>
            <person name="Teodora Z."/>
            <person name="Julie H."/>
        </authorList>
    </citation>
    <scope>NUCLEOTIDE SEQUENCE [LARGE SCALE GENOMIC DNA]</scope>
    <source>
        <strain evidence="5 6">EB4</strain>
    </source>
</reference>
<evidence type="ECO:0000313" key="5">
    <source>
        <dbReference type="EMBL" id="MFB2717665.1"/>
    </source>
</evidence>
<dbReference type="InterPro" id="IPR025392">
    <property type="entry name" value="DUF4124"/>
</dbReference>
<dbReference type="Pfam" id="PF13511">
    <property type="entry name" value="DUF4124"/>
    <property type="match status" value="1"/>
</dbReference>
<gene>
    <name evidence="5" type="ORF">ACE05E_19500</name>
</gene>
<feature type="region of interest" description="Disordered" evidence="2">
    <location>
        <begin position="30"/>
        <end position="64"/>
    </location>
</feature>
<keyword evidence="3" id="KW-0732">Signal</keyword>
<dbReference type="EMBL" id="JBHFLD010000041">
    <property type="protein sequence ID" value="MFB2717665.1"/>
    <property type="molecule type" value="Genomic_DNA"/>
</dbReference>
<accession>A0ABV4WBU7</accession>
<organism evidence="5 6">
    <name type="scientific">Marinobacter shengliensis</name>
    <dbReference type="NCBI Taxonomy" id="1389223"/>
    <lineage>
        <taxon>Bacteria</taxon>
        <taxon>Pseudomonadati</taxon>
        <taxon>Pseudomonadota</taxon>
        <taxon>Gammaproteobacteria</taxon>
        <taxon>Pseudomonadales</taxon>
        <taxon>Marinobacteraceae</taxon>
        <taxon>Marinobacter</taxon>
    </lineage>
</organism>
<proteinExistence type="predicted"/>
<evidence type="ECO:0000259" key="4">
    <source>
        <dbReference type="Pfam" id="PF13511"/>
    </source>
</evidence>
<evidence type="ECO:0000256" key="3">
    <source>
        <dbReference type="SAM" id="SignalP"/>
    </source>
</evidence>
<evidence type="ECO:0000256" key="2">
    <source>
        <dbReference type="SAM" id="MobiDB-lite"/>
    </source>
</evidence>
<protein>
    <submittedName>
        <fullName evidence="5">DUF4124 domain-containing protein</fullName>
    </submittedName>
</protein>
<feature type="signal peptide" evidence="3">
    <location>
        <begin position="1"/>
        <end position="17"/>
    </location>
</feature>
<keyword evidence="1" id="KW-0175">Coiled coil</keyword>
<feature type="chain" id="PRO_5045179203" evidence="3">
    <location>
        <begin position="18"/>
        <end position="160"/>
    </location>
</feature>
<feature type="domain" description="DUF4124" evidence="4">
    <location>
        <begin position="7"/>
        <end position="48"/>
    </location>
</feature>
<feature type="compositionally biased region" description="Basic and acidic residues" evidence="2">
    <location>
        <begin position="137"/>
        <end position="160"/>
    </location>
</feature>
<keyword evidence="6" id="KW-1185">Reference proteome</keyword>
<dbReference type="RefSeq" id="WP_374816006.1">
    <property type="nucleotide sequence ID" value="NZ_JBHFLD010000041.1"/>
</dbReference>
<dbReference type="Proteomes" id="UP001576762">
    <property type="component" value="Unassembled WGS sequence"/>
</dbReference>
<feature type="region of interest" description="Disordered" evidence="2">
    <location>
        <begin position="135"/>
        <end position="160"/>
    </location>
</feature>
<comment type="caution">
    <text evidence="5">The sequence shown here is derived from an EMBL/GenBank/DDBJ whole genome shotgun (WGS) entry which is preliminary data.</text>
</comment>
<name>A0ABV4WBU7_9GAMM</name>